<feature type="region of interest" description="Disordered" evidence="1">
    <location>
        <begin position="1"/>
        <end position="45"/>
    </location>
</feature>
<dbReference type="OMA" id="MDNDERV"/>
<feature type="compositionally biased region" description="Polar residues" evidence="1">
    <location>
        <begin position="135"/>
        <end position="161"/>
    </location>
</feature>
<dbReference type="RefSeq" id="XP_012193885.1">
    <property type="nucleotide sequence ID" value="XM_012338495.1"/>
</dbReference>
<keyword evidence="3" id="KW-1185">Reference proteome</keyword>
<dbReference type="VEuPathDB" id="FungiDB:SPRG_00396"/>
<dbReference type="EMBL" id="KK583189">
    <property type="protein sequence ID" value="KDO35551.1"/>
    <property type="molecule type" value="Genomic_DNA"/>
</dbReference>
<dbReference type="OrthoDB" id="77218at2759"/>
<organism evidence="2 3">
    <name type="scientific">Saprolegnia parasitica (strain CBS 223.65)</name>
    <dbReference type="NCBI Taxonomy" id="695850"/>
    <lineage>
        <taxon>Eukaryota</taxon>
        <taxon>Sar</taxon>
        <taxon>Stramenopiles</taxon>
        <taxon>Oomycota</taxon>
        <taxon>Saprolegniomycetes</taxon>
        <taxon>Saprolegniales</taxon>
        <taxon>Saprolegniaceae</taxon>
        <taxon>Saprolegnia</taxon>
    </lineage>
</organism>
<protein>
    <submittedName>
        <fullName evidence="2">Uncharacterized protein</fullName>
    </submittedName>
</protein>
<evidence type="ECO:0000313" key="3">
    <source>
        <dbReference type="Proteomes" id="UP000030745"/>
    </source>
</evidence>
<evidence type="ECO:0000256" key="1">
    <source>
        <dbReference type="SAM" id="MobiDB-lite"/>
    </source>
</evidence>
<dbReference type="AlphaFoldDB" id="A0A067DA86"/>
<proteinExistence type="predicted"/>
<name>A0A067DA86_SAPPC</name>
<dbReference type="Proteomes" id="UP000030745">
    <property type="component" value="Unassembled WGS sequence"/>
</dbReference>
<dbReference type="KEGG" id="spar:SPRG_00396"/>
<gene>
    <name evidence="2" type="ORF">SPRG_00396</name>
</gene>
<reference evidence="2 3" key="1">
    <citation type="journal article" date="2013" name="PLoS Genet.">
        <title>Distinctive expansion of potential virulence genes in the genome of the oomycete fish pathogen Saprolegnia parasitica.</title>
        <authorList>
            <person name="Jiang R.H."/>
            <person name="de Bruijn I."/>
            <person name="Haas B.J."/>
            <person name="Belmonte R."/>
            <person name="Lobach L."/>
            <person name="Christie J."/>
            <person name="van den Ackerveken G."/>
            <person name="Bottin A."/>
            <person name="Bulone V."/>
            <person name="Diaz-Moreno S.M."/>
            <person name="Dumas B."/>
            <person name="Fan L."/>
            <person name="Gaulin E."/>
            <person name="Govers F."/>
            <person name="Grenville-Briggs L.J."/>
            <person name="Horner N.R."/>
            <person name="Levin J.Z."/>
            <person name="Mammella M."/>
            <person name="Meijer H.J."/>
            <person name="Morris P."/>
            <person name="Nusbaum C."/>
            <person name="Oome S."/>
            <person name="Phillips A.J."/>
            <person name="van Rooyen D."/>
            <person name="Rzeszutek E."/>
            <person name="Saraiva M."/>
            <person name="Secombes C.J."/>
            <person name="Seidl M.F."/>
            <person name="Snel B."/>
            <person name="Stassen J.H."/>
            <person name="Sykes S."/>
            <person name="Tripathy S."/>
            <person name="van den Berg H."/>
            <person name="Vega-Arreguin J.C."/>
            <person name="Wawra S."/>
            <person name="Young S.K."/>
            <person name="Zeng Q."/>
            <person name="Dieguez-Uribeondo J."/>
            <person name="Russ C."/>
            <person name="Tyler B.M."/>
            <person name="van West P."/>
        </authorList>
    </citation>
    <scope>NUCLEOTIDE SEQUENCE [LARGE SCALE GENOMIC DNA]</scope>
    <source>
        <strain evidence="2 3">CBS 223.65</strain>
    </source>
</reference>
<sequence>MRPARTPRRGVPNERVLRSATPRSRTHPATPRLPTPRPSSAAADPEIEVILPKLKLQGAVDTKKTQACLSARLVPRLQGAMDNLDKARNRVRTLHVTKLNYGFVSQQLQRLGDRAHFDTKVAAPPVHTEKKLRQRPTTSIYEQASFQPQVPSKQTARSLAW</sequence>
<accession>A0A067DA86</accession>
<feature type="region of interest" description="Disordered" evidence="1">
    <location>
        <begin position="123"/>
        <end position="161"/>
    </location>
</feature>
<dbReference type="GeneID" id="24123040"/>
<evidence type="ECO:0000313" key="2">
    <source>
        <dbReference type="EMBL" id="KDO35551.1"/>
    </source>
</evidence>